<dbReference type="GO" id="GO:0005737">
    <property type="term" value="C:cytoplasm"/>
    <property type="evidence" value="ECO:0007669"/>
    <property type="project" value="TreeGrafter"/>
</dbReference>
<dbReference type="InterPro" id="IPR027268">
    <property type="entry name" value="Peptidase_M4/M1_CTD_sf"/>
</dbReference>
<evidence type="ECO:0000256" key="11">
    <source>
        <dbReference type="ARBA" id="ARBA00023049"/>
    </source>
</evidence>
<feature type="domain" description="Aminopeptidase N-like N-terminal" evidence="14">
    <location>
        <begin position="65"/>
        <end position="234"/>
    </location>
</feature>
<sequence length="911" mass="101115">MPMLLLSVWDRSRFTVTRSLLLCLALLIGACDSSGSRSESAGLRAVERGLDQATAQLRAAQLSQLSYQLDITLNDRGEPFSGEVAIAFQFTPQGQPLTVDFSGGSVEQLLLNGTAVAFDYNGYFISLDEALLTPGSNTLTVRYSHPYSSDGAGLYYFVDPSDQRVYTYSDLEPYDANRIFPLFDQPNLKATFALNVTAPGHWQVVSNVRESQISAVGDQRRWQFDAGLPMSSYVFALHAGEYGVIELEEYRDGELAIPLRLFARQSLLEHVPVAEWQQITHHGLAFFNDFFAIDYPFGKYDQLAVPDFNSGAMENIGAVTFNDSYCCLPGERSLSEQSFFKNAVLHELAHMWFGNLVTLDWWDDLWLNESFAEIAGYFALEAMANSEHEREQLWTDFLWQRKTWGYRDDDYVTSHPIRGELIHTDGVRSAIDGITYAKGGAVLRQLRQRLGDKVFIDAIRNYMANHAYRNSRYDDLLNAFSAAAGQDLSDWSQSWMKSIGVNRVAANFDCRDGAISQFSLLQSSGSNSTLLRQHTLDVALYYRNADGVLLQQRLTAELRGQDNPLAEAIGLPCPLLVLPNASDLAFIKVLLDTASVEALPQLLAEITSPLQRSLLWIALADSVSDGATALPDYIELALAELASEQDLQILTGVTQTLGLFDGYLERIAATGDSAAEQLKQQLRSSGRQLALQGMAGRLAGADTVAQQLWFDFYRSLADASQIAQLEQWLQSGQLFQRQADARDRWLLLALLGQFHGGNIDAQLEQEKVRDPSARGHRFYLRAKAAAADNQHKLTILGQVNKAHSEESLANRRALLSGVRYATLQGEDNLTIATLMVDRVLASAGQLDPGIEDFYARALLPSLYTCQAQWSARISNRLAAHATAGQLLINALQESRQNNQRCMAVKKRLGSS</sequence>
<comment type="caution">
    <text evidence="15">The sequence shown here is derived from an EMBL/GenBank/DDBJ whole genome shotgun (WGS) entry which is preliminary data.</text>
</comment>
<comment type="cofactor">
    <cofactor evidence="2">
        <name>Zn(2+)</name>
        <dbReference type="ChEBI" id="CHEBI:29105"/>
    </cofactor>
</comment>
<dbReference type="InterPro" id="IPR024571">
    <property type="entry name" value="ERAP1-like_C_dom"/>
</dbReference>
<dbReference type="InterPro" id="IPR050344">
    <property type="entry name" value="Peptidase_M1_aminopeptidases"/>
</dbReference>
<dbReference type="GO" id="GO:0006508">
    <property type="term" value="P:proteolysis"/>
    <property type="evidence" value="ECO:0007669"/>
    <property type="project" value="UniProtKB-KW"/>
</dbReference>
<dbReference type="Gene3D" id="1.10.390.10">
    <property type="entry name" value="Neutral Protease Domain 2"/>
    <property type="match status" value="1"/>
</dbReference>
<dbReference type="CDD" id="cd09602">
    <property type="entry name" value="M1_APN"/>
    <property type="match status" value="1"/>
</dbReference>
<dbReference type="Pfam" id="PF01433">
    <property type="entry name" value="Peptidase_M1"/>
    <property type="match status" value="1"/>
</dbReference>
<protein>
    <recommendedName>
        <fullName evidence="5">Aminopeptidase N</fullName>
        <ecNumber evidence="4">3.4.11.2</ecNumber>
    </recommendedName>
</protein>
<evidence type="ECO:0000313" key="15">
    <source>
        <dbReference type="EMBL" id="TFH69238.1"/>
    </source>
</evidence>
<evidence type="ECO:0000259" key="14">
    <source>
        <dbReference type="Pfam" id="PF17900"/>
    </source>
</evidence>
<keyword evidence="11" id="KW-0482">Metalloprotease</keyword>
<evidence type="ECO:0000256" key="5">
    <source>
        <dbReference type="ARBA" id="ARBA00015611"/>
    </source>
</evidence>
<dbReference type="GO" id="GO:0070006">
    <property type="term" value="F:metalloaminopeptidase activity"/>
    <property type="evidence" value="ECO:0007669"/>
    <property type="project" value="TreeGrafter"/>
</dbReference>
<evidence type="ECO:0000313" key="16">
    <source>
        <dbReference type="Proteomes" id="UP000298133"/>
    </source>
</evidence>
<dbReference type="PANTHER" id="PTHR11533">
    <property type="entry name" value="PROTEASE M1 ZINC METALLOPROTEASE"/>
    <property type="match status" value="1"/>
</dbReference>
<evidence type="ECO:0000256" key="7">
    <source>
        <dbReference type="ARBA" id="ARBA00022670"/>
    </source>
</evidence>
<dbReference type="NCBIfam" id="TIGR02412">
    <property type="entry name" value="pepN_strep_liv"/>
    <property type="match status" value="1"/>
</dbReference>
<reference evidence="15 16" key="1">
    <citation type="submission" date="2019-03" db="EMBL/GenBank/DDBJ databases">
        <title>Draft genome of Gammaproteobacteria bacterium LSUCC0057, a member of the SAR92 clade.</title>
        <authorList>
            <person name="Lanclos V.C."/>
            <person name="Doiron C."/>
            <person name="Henson M.W."/>
            <person name="Thrash J.C."/>
        </authorList>
    </citation>
    <scope>NUCLEOTIDE SEQUENCE [LARGE SCALE GENOMIC DNA]</scope>
    <source>
        <strain evidence="15 16">LSUCC0057</strain>
    </source>
</reference>
<evidence type="ECO:0000259" key="13">
    <source>
        <dbReference type="Pfam" id="PF11838"/>
    </source>
</evidence>
<dbReference type="SUPFAM" id="SSF63737">
    <property type="entry name" value="Leukotriene A4 hydrolase N-terminal domain"/>
    <property type="match status" value="1"/>
</dbReference>
<evidence type="ECO:0000256" key="8">
    <source>
        <dbReference type="ARBA" id="ARBA00022723"/>
    </source>
</evidence>
<dbReference type="GO" id="GO:0005615">
    <property type="term" value="C:extracellular space"/>
    <property type="evidence" value="ECO:0007669"/>
    <property type="project" value="TreeGrafter"/>
</dbReference>
<proteinExistence type="inferred from homology"/>
<dbReference type="PANTHER" id="PTHR11533:SF174">
    <property type="entry name" value="PUROMYCIN-SENSITIVE AMINOPEPTIDASE-RELATED"/>
    <property type="match status" value="1"/>
</dbReference>
<comment type="similarity">
    <text evidence="3">Belongs to the peptidase M1 family.</text>
</comment>
<keyword evidence="16" id="KW-1185">Reference proteome</keyword>
<comment type="catalytic activity">
    <reaction evidence="1">
        <text>Release of an N-terminal amino acid, Xaa-|-Yaa- from a peptide, amide or arylamide. Xaa is preferably Ala, but may be most amino acids including Pro (slow action). When a terminal hydrophobic residue is followed by a prolyl residue, the two may be released as an intact Xaa-Pro dipeptide.</text>
        <dbReference type="EC" id="3.4.11.2"/>
    </reaction>
</comment>
<keyword evidence="7" id="KW-0645">Protease</keyword>
<dbReference type="OrthoDB" id="100605at2"/>
<feature type="domain" description="ERAP1-like C-terminal" evidence="13">
    <location>
        <begin position="576"/>
        <end position="818"/>
    </location>
</feature>
<keyword evidence="10" id="KW-0862">Zinc</keyword>
<organism evidence="15 16">
    <name type="scientific">Gammaproteobacteria bacterium LSUCC0057</name>
    <dbReference type="NCBI Taxonomy" id="2559237"/>
    <lineage>
        <taxon>Bacteria</taxon>
        <taxon>Pseudomonadati</taxon>
        <taxon>Pseudomonadota</taxon>
        <taxon>Gammaproteobacteria</taxon>
        <taxon>Cellvibrionales</taxon>
        <taxon>Porticoccaceae</taxon>
        <taxon>SAR92 clade</taxon>
    </lineage>
</organism>
<dbReference type="GO" id="GO:0043171">
    <property type="term" value="P:peptide catabolic process"/>
    <property type="evidence" value="ECO:0007669"/>
    <property type="project" value="TreeGrafter"/>
</dbReference>
<dbReference type="AlphaFoldDB" id="A0A4Y8UL85"/>
<dbReference type="InterPro" id="IPR012778">
    <property type="entry name" value="Pept_M1_aminopeptidase"/>
</dbReference>
<dbReference type="InterPro" id="IPR042097">
    <property type="entry name" value="Aminopeptidase_N-like_N_sf"/>
</dbReference>
<dbReference type="Proteomes" id="UP000298133">
    <property type="component" value="Unassembled WGS sequence"/>
</dbReference>
<evidence type="ECO:0000256" key="3">
    <source>
        <dbReference type="ARBA" id="ARBA00010136"/>
    </source>
</evidence>
<dbReference type="EMBL" id="SPIA01000001">
    <property type="protein sequence ID" value="TFH69238.1"/>
    <property type="molecule type" value="Genomic_DNA"/>
</dbReference>
<dbReference type="Pfam" id="PF17900">
    <property type="entry name" value="Peptidase_M1_N"/>
    <property type="match status" value="1"/>
</dbReference>
<keyword evidence="6 15" id="KW-0031">Aminopeptidase</keyword>
<dbReference type="InterPro" id="IPR014782">
    <property type="entry name" value="Peptidase_M1_dom"/>
</dbReference>
<dbReference type="PRINTS" id="PR00756">
    <property type="entry name" value="ALADIPTASE"/>
</dbReference>
<dbReference type="GO" id="GO:0016285">
    <property type="term" value="F:alanyl aminopeptidase activity"/>
    <property type="evidence" value="ECO:0007669"/>
    <property type="project" value="UniProtKB-EC"/>
</dbReference>
<evidence type="ECO:0000256" key="9">
    <source>
        <dbReference type="ARBA" id="ARBA00022801"/>
    </source>
</evidence>
<name>A0A4Y8UL85_9GAMM</name>
<dbReference type="EC" id="3.4.11.2" evidence="4"/>
<evidence type="ECO:0000256" key="10">
    <source>
        <dbReference type="ARBA" id="ARBA00022833"/>
    </source>
</evidence>
<dbReference type="Gene3D" id="2.60.40.1730">
    <property type="entry name" value="tricorn interacting facor f3 domain"/>
    <property type="match status" value="1"/>
</dbReference>
<dbReference type="GO" id="GO:0016020">
    <property type="term" value="C:membrane"/>
    <property type="evidence" value="ECO:0007669"/>
    <property type="project" value="TreeGrafter"/>
</dbReference>
<gene>
    <name evidence="15" type="primary">pepN</name>
    <name evidence="15" type="ORF">E3W66_04790</name>
</gene>
<dbReference type="GO" id="GO:0008270">
    <property type="term" value="F:zinc ion binding"/>
    <property type="evidence" value="ECO:0007669"/>
    <property type="project" value="InterPro"/>
</dbReference>
<feature type="domain" description="Peptidase M1 membrane alanine aminopeptidase" evidence="12">
    <location>
        <begin position="280"/>
        <end position="495"/>
    </location>
</feature>
<dbReference type="InterPro" id="IPR045357">
    <property type="entry name" value="Aminopeptidase_N-like_N"/>
</dbReference>
<evidence type="ECO:0000256" key="4">
    <source>
        <dbReference type="ARBA" id="ARBA00012564"/>
    </source>
</evidence>
<dbReference type="FunFam" id="1.10.390.10:FF:000006">
    <property type="entry name" value="Puromycin-sensitive aminopeptidase"/>
    <property type="match status" value="1"/>
</dbReference>
<keyword evidence="9 15" id="KW-0378">Hydrolase</keyword>
<accession>A0A4Y8UL85</accession>
<dbReference type="InterPro" id="IPR001930">
    <property type="entry name" value="Peptidase_M1"/>
</dbReference>
<evidence type="ECO:0000256" key="2">
    <source>
        <dbReference type="ARBA" id="ARBA00001947"/>
    </source>
</evidence>
<dbReference type="SUPFAM" id="SSF55486">
    <property type="entry name" value="Metalloproteases ('zincins'), catalytic domain"/>
    <property type="match status" value="1"/>
</dbReference>
<evidence type="ECO:0000259" key="12">
    <source>
        <dbReference type="Pfam" id="PF01433"/>
    </source>
</evidence>
<dbReference type="Pfam" id="PF11838">
    <property type="entry name" value="ERAP1_C"/>
    <property type="match status" value="1"/>
</dbReference>
<evidence type="ECO:0000256" key="1">
    <source>
        <dbReference type="ARBA" id="ARBA00000098"/>
    </source>
</evidence>
<keyword evidence="8" id="KW-0479">Metal-binding</keyword>
<dbReference type="GO" id="GO:0042277">
    <property type="term" value="F:peptide binding"/>
    <property type="evidence" value="ECO:0007669"/>
    <property type="project" value="TreeGrafter"/>
</dbReference>
<evidence type="ECO:0000256" key="6">
    <source>
        <dbReference type="ARBA" id="ARBA00022438"/>
    </source>
</evidence>